<reference evidence="3" key="3">
    <citation type="submission" date="2015-04" db="UniProtKB">
        <authorList>
            <consortium name="EnsemblPlants"/>
        </authorList>
    </citation>
    <scope>IDENTIFICATION</scope>
</reference>
<evidence type="ECO:0000313" key="3">
    <source>
        <dbReference type="EnsemblPlants" id="LPERR05G05610.1"/>
    </source>
</evidence>
<dbReference type="HOGENOM" id="CLU_2402855_0_0_1"/>
<dbReference type="Proteomes" id="UP000032180">
    <property type="component" value="Chromosome 5"/>
</dbReference>
<dbReference type="EnsemblPlants" id="LPERR05G05610.1">
    <property type="protein sequence ID" value="LPERR05G05610.1"/>
    <property type="gene ID" value="LPERR05G05610"/>
</dbReference>
<dbReference type="eggNOG" id="ENOG502R5G2">
    <property type="taxonomic scope" value="Eukaryota"/>
</dbReference>
<evidence type="ECO:0008006" key="5">
    <source>
        <dbReference type="Google" id="ProtNLM"/>
    </source>
</evidence>
<name>A0A0D9WDS4_9ORYZ</name>
<feature type="signal peptide" evidence="2">
    <location>
        <begin position="1"/>
        <end position="24"/>
    </location>
</feature>
<dbReference type="AlphaFoldDB" id="A0A0D9WDS4"/>
<keyword evidence="2" id="KW-0732">Signal</keyword>
<feature type="chain" id="PRO_5002349025" description="AT-hook motif nuclear-localized protein" evidence="2">
    <location>
        <begin position="25"/>
        <end position="93"/>
    </location>
</feature>
<evidence type="ECO:0000313" key="4">
    <source>
        <dbReference type="Proteomes" id="UP000032180"/>
    </source>
</evidence>
<protein>
    <recommendedName>
        <fullName evidence="5">AT-hook motif nuclear-localized protein</fullName>
    </recommendedName>
</protein>
<sequence length="93" mass="9863">MAHPHMSRVILFTLLLASSSSCLAQARLMPSRDHGQVNAKESSASKEASPHDFLEAMAPPLPPSPPATDIIHPDSSGWMMQGSVPSPGIGHRV</sequence>
<accession>A0A0D9WDS4</accession>
<reference evidence="3 4" key="1">
    <citation type="submission" date="2012-08" db="EMBL/GenBank/DDBJ databases">
        <title>Oryza genome evolution.</title>
        <authorList>
            <person name="Wing R.A."/>
        </authorList>
    </citation>
    <scope>NUCLEOTIDE SEQUENCE</scope>
</reference>
<evidence type="ECO:0000256" key="2">
    <source>
        <dbReference type="SAM" id="SignalP"/>
    </source>
</evidence>
<reference evidence="4" key="2">
    <citation type="submission" date="2013-12" db="EMBL/GenBank/DDBJ databases">
        <authorList>
            <person name="Yu Y."/>
            <person name="Lee S."/>
            <person name="de Baynast K."/>
            <person name="Wissotski M."/>
            <person name="Liu L."/>
            <person name="Talag J."/>
            <person name="Goicoechea J."/>
            <person name="Angelova A."/>
            <person name="Jetty R."/>
            <person name="Kudrna D."/>
            <person name="Golser W."/>
            <person name="Rivera L."/>
            <person name="Zhang J."/>
            <person name="Wing R."/>
        </authorList>
    </citation>
    <scope>NUCLEOTIDE SEQUENCE</scope>
</reference>
<keyword evidence="4" id="KW-1185">Reference proteome</keyword>
<proteinExistence type="predicted"/>
<dbReference type="Gramene" id="LPERR05G05610.1">
    <property type="protein sequence ID" value="LPERR05G05610.1"/>
    <property type="gene ID" value="LPERR05G05610"/>
</dbReference>
<organism evidence="3 4">
    <name type="scientific">Leersia perrieri</name>
    <dbReference type="NCBI Taxonomy" id="77586"/>
    <lineage>
        <taxon>Eukaryota</taxon>
        <taxon>Viridiplantae</taxon>
        <taxon>Streptophyta</taxon>
        <taxon>Embryophyta</taxon>
        <taxon>Tracheophyta</taxon>
        <taxon>Spermatophyta</taxon>
        <taxon>Magnoliopsida</taxon>
        <taxon>Liliopsida</taxon>
        <taxon>Poales</taxon>
        <taxon>Poaceae</taxon>
        <taxon>BOP clade</taxon>
        <taxon>Oryzoideae</taxon>
        <taxon>Oryzeae</taxon>
        <taxon>Oryzinae</taxon>
        <taxon>Leersia</taxon>
    </lineage>
</organism>
<evidence type="ECO:0000256" key="1">
    <source>
        <dbReference type="SAM" id="MobiDB-lite"/>
    </source>
</evidence>
<feature type="region of interest" description="Disordered" evidence="1">
    <location>
        <begin position="31"/>
        <end position="93"/>
    </location>
</feature>